<reference evidence="2 3" key="1">
    <citation type="journal article" date="2016" name="Sci. Rep.">
        <title>Penicillium arizonense, a new, genome sequenced fungal species, reveals a high chemical diversity in secreted metabolites.</title>
        <authorList>
            <person name="Grijseels S."/>
            <person name="Nielsen J.C."/>
            <person name="Randelovic M."/>
            <person name="Nielsen J."/>
            <person name="Nielsen K.F."/>
            <person name="Workman M."/>
            <person name="Frisvad J.C."/>
        </authorList>
    </citation>
    <scope>NUCLEOTIDE SEQUENCE [LARGE SCALE GENOMIC DNA]</scope>
    <source>
        <strain evidence="2 3">CBS 141311</strain>
    </source>
</reference>
<organism evidence="2 3">
    <name type="scientific">Penicillium arizonense</name>
    <dbReference type="NCBI Taxonomy" id="1835702"/>
    <lineage>
        <taxon>Eukaryota</taxon>
        <taxon>Fungi</taxon>
        <taxon>Dikarya</taxon>
        <taxon>Ascomycota</taxon>
        <taxon>Pezizomycotina</taxon>
        <taxon>Eurotiomycetes</taxon>
        <taxon>Eurotiomycetidae</taxon>
        <taxon>Eurotiales</taxon>
        <taxon>Aspergillaceae</taxon>
        <taxon>Penicillium</taxon>
    </lineage>
</organism>
<evidence type="ECO:0000313" key="2">
    <source>
        <dbReference type="EMBL" id="OGE55756.1"/>
    </source>
</evidence>
<dbReference type="Proteomes" id="UP000177622">
    <property type="component" value="Unassembled WGS sequence"/>
</dbReference>
<feature type="compositionally biased region" description="Basic and acidic residues" evidence="1">
    <location>
        <begin position="1"/>
        <end position="16"/>
    </location>
</feature>
<dbReference type="RefSeq" id="XP_022491185.1">
    <property type="nucleotide sequence ID" value="XM_022628975.1"/>
</dbReference>
<accession>A0A1F5LRM6</accession>
<evidence type="ECO:0000256" key="1">
    <source>
        <dbReference type="SAM" id="MobiDB-lite"/>
    </source>
</evidence>
<proteinExistence type="predicted"/>
<dbReference type="OrthoDB" id="6077919at2759"/>
<dbReference type="InterPro" id="IPR012337">
    <property type="entry name" value="RNaseH-like_sf"/>
</dbReference>
<dbReference type="GeneID" id="34573709"/>
<protein>
    <submittedName>
        <fullName evidence="2">Uncharacterized protein</fullName>
    </submittedName>
</protein>
<dbReference type="STRING" id="1835702.A0A1F5LRM6"/>
<comment type="caution">
    <text evidence="2">The sequence shown here is derived from an EMBL/GenBank/DDBJ whole genome shotgun (WGS) entry which is preliminary data.</text>
</comment>
<keyword evidence="3" id="KW-1185">Reference proteome</keyword>
<sequence length="510" mass="57028">MHVEQGHFQEGEHKPLEISIALCDRNIEAEDDEIENSEDEDGDGEDWGIESEDDGVQENSEDEDGDGEDWGIESEDDGVEENPEVVEPTTESAAAWLTSPPKDQSSLRKAARPECLHSIGLKCPGPGRVLDGLVLGTQVCPNSEIISLETGVLWKRNERSGQRIGLSCRCAPCNARYNFNNFLMSRVLEADAGQTTCSNKSCFKSVWEGTKFCHDHFLKWTPDLLGEDKTARTELLSLFEKATSKQWHPKTDFMAKIIKGMESNGNIPASEVVNIDLEFGVRSREVLQIGLADLQGKGVLDCLTRYSEGIIAPSSSRLPTPASWPLMNHERNVRRLSTQNGSLNAKEIVRKLQEIGISNKTIFLSWADWGFDLSYLRDWLQEEGFHDVLPGDENLCLLLQEFRDNVKRVLGPTCFRGGRFPLSLSAVFLLLFGENHPLSGRNHHALVDAQQLALIAQVFNDLCKPPHERVYWRSSLIKMPGSGKRQRPLEEFFPSFSSNKKARLSSDGSS</sequence>
<dbReference type="AlphaFoldDB" id="A0A1F5LRM6"/>
<name>A0A1F5LRM6_PENAI</name>
<feature type="region of interest" description="Disordered" evidence="1">
    <location>
        <begin position="1"/>
        <end position="109"/>
    </location>
</feature>
<gene>
    <name evidence="2" type="ORF">PENARI_c004G02300</name>
</gene>
<evidence type="ECO:0000313" key="3">
    <source>
        <dbReference type="Proteomes" id="UP000177622"/>
    </source>
</evidence>
<dbReference type="SUPFAM" id="SSF53098">
    <property type="entry name" value="Ribonuclease H-like"/>
    <property type="match status" value="1"/>
</dbReference>
<feature type="compositionally biased region" description="Acidic residues" evidence="1">
    <location>
        <begin position="29"/>
        <end position="84"/>
    </location>
</feature>
<dbReference type="EMBL" id="LXJU01000004">
    <property type="protein sequence ID" value="OGE55756.1"/>
    <property type="molecule type" value="Genomic_DNA"/>
</dbReference>